<evidence type="ECO:0000259" key="2">
    <source>
        <dbReference type="Pfam" id="PF07971"/>
    </source>
</evidence>
<dbReference type="InterPro" id="IPR050883">
    <property type="entry name" value="PNGase"/>
</dbReference>
<dbReference type="InterPro" id="IPR008928">
    <property type="entry name" value="6-hairpin_glycosidase_sf"/>
</dbReference>
<sequence>MLRTGRVGLAGMMAAGLVLGAVTAPAQAVPRSGWSGPSAISAASVASAPAFARGFHEDPTALVNPFVGTGRGGRWVGRIDTFPGATVPFGMVQWSPDTPSRPDGGGYAYGDSAVRGFSLTHLSGPGCPIAGDVPVLPLAGGAPARPAAATVPLDHRRETARPGYYAVTAAGVRTELSATTHTGSARFTYPRGASSGVLLVDAAGGATATSGALVRAVGDRELIGQVTSGHFCGAPHATTLHFAFRSDRPFRTALWPATRHGAAPGATLTFDTRRDPFVRLQVGLSYVDAAGAEANLQAEASSWDVHAVAGRAREDWRRALDAIRVDGGSRARRATFYTALYHSLLHPATFSDADGRYRGFDGQVHQVPAGHVQYADVSGWDVYRCQIPLLAWLFPGRADDLANSLLADADQGGWLPKWPYADGYTGVMNGDPSDAVLAEIQALGDQGFDAGHALQLMVHGAEDLGDPPGQGWYVERPGEARYLQLGYVPNDHTDSTSHVHNGASTTLEYAVADFAISRLAASVGDTDTAGRFRDRSRNWHNLFDPATGYLRPRDGSGAFPPGPALDLHDGRAQDGFQEGNAAQYLWMVPHDLPALVDSLGGAGRANSRLDAYFTRLNAGPGEPYHWQGNEPGFGTPWLYDSTGRPDRTQTVVRAILDQLFADTPDGEPGNDDLGAMSSWYVWAALGLYPQTPGTPTLALSTPLFPRAVVHRGGRADLTITTHGSGPHIAALTRDGSPSHSTWTDALATDRLDYTLTTDRTPSWGTDSSDAPPAYP</sequence>
<dbReference type="PANTHER" id="PTHR12143">
    <property type="entry name" value="PEPTIDE N-GLYCANASE PNGASE -RELATED"/>
    <property type="match status" value="1"/>
</dbReference>
<feature type="domain" description="Glycosyl hydrolase family 92 N-terminal" evidence="3">
    <location>
        <begin position="62"/>
        <end position="285"/>
    </location>
</feature>
<dbReference type="Gene3D" id="2.70.98.10">
    <property type="match status" value="1"/>
</dbReference>
<dbReference type="InterPro" id="IPR012939">
    <property type="entry name" value="Glyco_hydro_92"/>
</dbReference>
<dbReference type="GO" id="GO:0030246">
    <property type="term" value="F:carbohydrate binding"/>
    <property type="evidence" value="ECO:0007669"/>
    <property type="project" value="InterPro"/>
</dbReference>
<dbReference type="EMBL" id="FOAZ01000006">
    <property type="protein sequence ID" value="SEL20517.1"/>
    <property type="molecule type" value="Genomic_DNA"/>
</dbReference>
<feature type="chain" id="PRO_5039695072" evidence="1">
    <location>
        <begin position="29"/>
        <end position="775"/>
    </location>
</feature>
<accession>A0A1H7NC78</accession>
<dbReference type="GO" id="GO:0000224">
    <property type="term" value="F:peptide-N4-(N-acetyl-beta-glucosaminyl)asparagine amidase activity"/>
    <property type="evidence" value="ECO:0007669"/>
    <property type="project" value="TreeGrafter"/>
</dbReference>
<dbReference type="InterPro" id="IPR014718">
    <property type="entry name" value="GH-type_carb-bd"/>
</dbReference>
<evidence type="ECO:0000313" key="4">
    <source>
        <dbReference type="EMBL" id="SEL20517.1"/>
    </source>
</evidence>
<feature type="signal peptide" evidence="1">
    <location>
        <begin position="1"/>
        <end position="28"/>
    </location>
</feature>
<evidence type="ECO:0000259" key="3">
    <source>
        <dbReference type="Pfam" id="PF17678"/>
    </source>
</evidence>
<keyword evidence="1" id="KW-0732">Signal</keyword>
<dbReference type="Pfam" id="PF17678">
    <property type="entry name" value="Glyco_hydro_92N"/>
    <property type="match status" value="1"/>
</dbReference>
<dbReference type="AlphaFoldDB" id="A0A1H7NC78"/>
<dbReference type="GO" id="GO:0006516">
    <property type="term" value="P:glycoprotein catabolic process"/>
    <property type="evidence" value="ECO:0007669"/>
    <property type="project" value="TreeGrafter"/>
</dbReference>
<evidence type="ECO:0000256" key="1">
    <source>
        <dbReference type="SAM" id="SignalP"/>
    </source>
</evidence>
<dbReference type="GO" id="GO:0005829">
    <property type="term" value="C:cytosol"/>
    <property type="evidence" value="ECO:0007669"/>
    <property type="project" value="TreeGrafter"/>
</dbReference>
<gene>
    <name evidence="4" type="ORF">SAMN05414137_106289</name>
</gene>
<feature type="domain" description="Glycosyl hydrolase family 92" evidence="2">
    <location>
        <begin position="291"/>
        <end position="755"/>
    </location>
</feature>
<dbReference type="Pfam" id="PF07971">
    <property type="entry name" value="Glyco_hydro_92"/>
    <property type="match status" value="1"/>
</dbReference>
<evidence type="ECO:0000313" key="5">
    <source>
        <dbReference type="Proteomes" id="UP000183015"/>
    </source>
</evidence>
<protein>
    <submittedName>
        <fullName evidence="4">Alpha-1,2-mannosidase, putative</fullName>
    </submittedName>
</protein>
<dbReference type="eggNOG" id="COG3537">
    <property type="taxonomic scope" value="Bacteria"/>
</dbReference>
<reference evidence="5" key="1">
    <citation type="submission" date="2016-10" db="EMBL/GenBank/DDBJ databases">
        <authorList>
            <person name="Varghese N."/>
        </authorList>
    </citation>
    <scope>NUCLEOTIDE SEQUENCE [LARGE SCALE GENOMIC DNA]</scope>
    <source>
        <strain evidence="5">DSM 45096 / BCRC 16803 / CGMCC 4.1857 / CIP 109030 / JCM 12277 / KCTC 19219 / NBRC 100920 / 33214</strain>
    </source>
</reference>
<dbReference type="Gene3D" id="1.20.1610.10">
    <property type="entry name" value="alpha-1,2-mannosidases domains"/>
    <property type="match status" value="1"/>
</dbReference>
<keyword evidence="5" id="KW-1185">Reference proteome</keyword>
<dbReference type="PANTHER" id="PTHR12143:SF39">
    <property type="entry name" value="SECRETED PROTEIN"/>
    <property type="match status" value="1"/>
</dbReference>
<dbReference type="Gene3D" id="3.30.2080.10">
    <property type="entry name" value="GH92 mannosidase domain"/>
    <property type="match status" value="1"/>
</dbReference>
<dbReference type="Gene3D" id="1.20.1050.60">
    <property type="entry name" value="alpha-1,2-mannosidase"/>
    <property type="match status" value="1"/>
</dbReference>
<proteinExistence type="predicted"/>
<dbReference type="STRING" id="235985.SAMN05414137_106289"/>
<dbReference type="Proteomes" id="UP000183015">
    <property type="component" value="Unassembled WGS sequence"/>
</dbReference>
<dbReference type="GO" id="GO:0005975">
    <property type="term" value="P:carbohydrate metabolic process"/>
    <property type="evidence" value="ECO:0007669"/>
    <property type="project" value="InterPro"/>
</dbReference>
<dbReference type="InterPro" id="IPR041371">
    <property type="entry name" value="GH92_N"/>
</dbReference>
<dbReference type="NCBIfam" id="TIGR01180">
    <property type="entry name" value="aman2_put"/>
    <property type="match status" value="1"/>
</dbReference>
<name>A0A1H7NC78_STRJI</name>
<dbReference type="SUPFAM" id="SSF48208">
    <property type="entry name" value="Six-hairpin glycosidases"/>
    <property type="match status" value="1"/>
</dbReference>
<organism evidence="4 5">
    <name type="scientific">Streptacidiphilus jiangxiensis</name>
    <dbReference type="NCBI Taxonomy" id="235985"/>
    <lineage>
        <taxon>Bacteria</taxon>
        <taxon>Bacillati</taxon>
        <taxon>Actinomycetota</taxon>
        <taxon>Actinomycetes</taxon>
        <taxon>Kitasatosporales</taxon>
        <taxon>Streptomycetaceae</taxon>
        <taxon>Streptacidiphilus</taxon>
    </lineage>
</organism>
<dbReference type="OrthoDB" id="9804511at2"/>
<dbReference type="InterPro" id="IPR005887">
    <property type="entry name" value="GH92_a_mannosidase_put"/>
</dbReference>